<dbReference type="Proteomes" id="UP000434639">
    <property type="component" value="Unassembled WGS sequence"/>
</dbReference>
<keyword evidence="2" id="KW-1185">Reference proteome</keyword>
<accession>A0A7X2S849</accession>
<organism evidence="1 2">
    <name type="scientific">Metabacillus mangrovi</name>
    <dbReference type="NCBI Taxonomy" id="1491830"/>
    <lineage>
        <taxon>Bacteria</taxon>
        <taxon>Bacillati</taxon>
        <taxon>Bacillota</taxon>
        <taxon>Bacilli</taxon>
        <taxon>Bacillales</taxon>
        <taxon>Bacillaceae</taxon>
        <taxon>Metabacillus</taxon>
    </lineage>
</organism>
<dbReference type="AlphaFoldDB" id="A0A7X2S849"/>
<protein>
    <submittedName>
        <fullName evidence="1">Uncharacterized protein</fullName>
    </submittedName>
</protein>
<dbReference type="OrthoDB" id="2705701at2"/>
<name>A0A7X2S849_9BACI</name>
<evidence type="ECO:0000313" key="1">
    <source>
        <dbReference type="EMBL" id="MTH54546.1"/>
    </source>
</evidence>
<sequence length="94" mass="11008">MDSVVKLKHADVTGHLNEITNLLESVVLPSPSEESWGENDLRLTKEWLKREREVCQMLEEYKKSGTEKCWDTHANIDFLREQDESITYQFGPVR</sequence>
<dbReference type="Pfam" id="PF17279">
    <property type="entry name" value="DUF5344"/>
    <property type="match status" value="1"/>
</dbReference>
<dbReference type="InterPro" id="IPR046318">
    <property type="entry name" value="DUF5344"/>
</dbReference>
<dbReference type="RefSeq" id="WP_155113057.1">
    <property type="nucleotide sequence ID" value="NZ_WMIB01000015.1"/>
</dbReference>
<reference evidence="1 2" key="1">
    <citation type="journal article" date="2017" name="Int. J. Syst. Evol. Microbiol.">
        <title>Bacillus mangrovi sp. nov., isolated from a sediment sample from a mangrove forest.</title>
        <authorList>
            <person name="Gupta V."/>
            <person name="Singh P.K."/>
            <person name="Korpole S."/>
            <person name="Tanuku N.R.S."/>
            <person name="Pinnaka A.K."/>
        </authorList>
    </citation>
    <scope>NUCLEOTIDE SEQUENCE [LARGE SCALE GENOMIC DNA]</scope>
    <source>
        <strain evidence="1 2">KCTC 33872</strain>
    </source>
</reference>
<dbReference type="EMBL" id="WMIB01000015">
    <property type="protein sequence ID" value="MTH54546.1"/>
    <property type="molecule type" value="Genomic_DNA"/>
</dbReference>
<proteinExistence type="predicted"/>
<gene>
    <name evidence="1" type="ORF">GKZ89_14170</name>
</gene>
<evidence type="ECO:0000313" key="2">
    <source>
        <dbReference type="Proteomes" id="UP000434639"/>
    </source>
</evidence>
<comment type="caution">
    <text evidence="1">The sequence shown here is derived from an EMBL/GenBank/DDBJ whole genome shotgun (WGS) entry which is preliminary data.</text>
</comment>